<dbReference type="Gene3D" id="1.25.10.10">
    <property type="entry name" value="Leucine-rich Repeat Variant"/>
    <property type="match status" value="4"/>
</dbReference>
<dbReference type="PANTHER" id="PTHR46241">
    <property type="entry name" value="ARMADILLO REPEAT-CONTAINING PROTEIN 4 ARMC4"/>
    <property type="match status" value="1"/>
</dbReference>
<dbReference type="SUPFAM" id="SSF48371">
    <property type="entry name" value="ARM repeat"/>
    <property type="match status" value="1"/>
</dbReference>
<evidence type="ECO:0000313" key="3">
    <source>
        <dbReference type="Ensembl" id="ENSSRHP00000001773.1"/>
    </source>
</evidence>
<dbReference type="SMART" id="SM00185">
    <property type="entry name" value="ARM"/>
    <property type="match status" value="11"/>
</dbReference>
<dbReference type="GO" id="GO:0048513">
    <property type="term" value="P:animal organ development"/>
    <property type="evidence" value="ECO:0007669"/>
    <property type="project" value="UniProtKB-ARBA"/>
</dbReference>
<feature type="region of interest" description="Disordered" evidence="2">
    <location>
        <begin position="317"/>
        <end position="351"/>
    </location>
</feature>
<dbReference type="Proteomes" id="UP000472270">
    <property type="component" value="Unassembled WGS sequence"/>
</dbReference>
<name>A0A673FM68_9TELE</name>
<dbReference type="AlphaFoldDB" id="A0A673FM68"/>
<sequence length="1007" mass="111047">MGVTLSRAIQWSSDGDQLENSPLNNDILTEILLFTEDFADRHPQEARIPFSEPLQWKTSLETADFTSDIYDTREESAVSLECDDKGRPLLQLSPPAITVHSFYHLSNLLQLSKDKKIKEVWACLEVNREPMKKIFEPISPTIHEGKLFNILHQLDEKLLSIAVRPITREGRLSPAAVNTEVDLLKKFCGTGENRVLKSVRYTSDYVFSNGCRSPPWRQMDGEICSLIIETCDTEPTLFITCSTSGVFLNEVRKLINGEGGENSYMTKSEVYKDIVTLLKNKSPHFAAAADEQDFAIQDVPSAKKILHVETVDVEETGQTLKSYDHEEKNVPEKARQQLVLNKPGSRKNKLEPSLKWKNLGLTSSYDEVEEKARRSRESKKILEYSTKSPTSENQKKANFSGSSLPGCQSSQKIKSPGGADDYSESSSEDEEDEEQHERRAEIPTDLPSEYWQIQKLVKYLKGANQTATVIVLCALRDFNLVQETCQLAIRDVGGLEVLINLLDTDDIRCKIGSLKILKEISCNSQIRQTIADLGGLQTMVSILDSPVKELKCLAAETIANVAKFRRARRTVRRYGGIKRLVDLLDCVPDGVSLSAEQERDAEVARCGALALWSCSKSTRNKESIRQAGGIPLLARLLKSSQKNMLIPVVGTLQECASEKSYRIAIQTEGMIEDLVLPYTLNYTFLCVVHISMLPKSVYCMYVCVASFLLENVAKFQEYKALEILVGLLKVQPEEVLVNVVGALGECAQISENLATIRKSGGIQPLVNLLSGTNQALLVNVTRAVGACATDPDNMAIIDRLDGVRLLWSLLKNPNPDVQASAAWAICPCIENAKDAGEMVRSFVGGLELIVNLLKSQNKDVLASVCAAIAKIAKDVENLAVITDHGVVPMLANLTNTGEDKLRQYLAEAIACCCTWGSNCVSFGEAGAVAPLVHYLHSKDPLVHQATARALFELSKDPNNCITMHENGVVKLLLIMIGSTDVILQEAAASCVANIRCLALANDKAKNG</sequence>
<reference evidence="3" key="2">
    <citation type="submission" date="2025-09" db="UniProtKB">
        <authorList>
            <consortium name="Ensembl"/>
        </authorList>
    </citation>
    <scope>IDENTIFICATION</scope>
</reference>
<keyword evidence="4" id="KW-1185">Reference proteome</keyword>
<feature type="compositionally biased region" description="Basic and acidic residues" evidence="2">
    <location>
        <begin position="322"/>
        <end position="335"/>
    </location>
</feature>
<dbReference type="InterPro" id="IPR011989">
    <property type="entry name" value="ARM-like"/>
</dbReference>
<accession>A0A673FM68</accession>
<dbReference type="PANTHER" id="PTHR46241:SF1">
    <property type="entry name" value="OUTER DYNEIN ARM-DOCKING COMPLEX SUBUNIT 2"/>
    <property type="match status" value="1"/>
</dbReference>
<dbReference type="Ensembl" id="ENSSRHT00000001843.1">
    <property type="protein sequence ID" value="ENSSRHP00000001773.1"/>
    <property type="gene ID" value="ENSSRHG00000001181.1"/>
</dbReference>
<feature type="compositionally biased region" description="Acidic residues" evidence="2">
    <location>
        <begin position="421"/>
        <end position="434"/>
    </location>
</feature>
<evidence type="ECO:0000313" key="4">
    <source>
        <dbReference type="Proteomes" id="UP000472270"/>
    </source>
</evidence>
<dbReference type="Pfam" id="PF00514">
    <property type="entry name" value="Arm"/>
    <property type="match status" value="1"/>
</dbReference>
<dbReference type="PROSITE" id="PS50176">
    <property type="entry name" value="ARM_REPEAT"/>
    <property type="match status" value="1"/>
</dbReference>
<feature type="repeat" description="ARM" evidence="1">
    <location>
        <begin position="844"/>
        <end position="886"/>
    </location>
</feature>
<feature type="region of interest" description="Disordered" evidence="2">
    <location>
        <begin position="365"/>
        <end position="443"/>
    </location>
</feature>
<gene>
    <name evidence="3" type="primary">odad2</name>
</gene>
<dbReference type="InterPro" id="IPR016024">
    <property type="entry name" value="ARM-type_fold"/>
</dbReference>
<organism evidence="3 4">
    <name type="scientific">Sinocyclocheilus rhinocerous</name>
    <dbReference type="NCBI Taxonomy" id="307959"/>
    <lineage>
        <taxon>Eukaryota</taxon>
        <taxon>Metazoa</taxon>
        <taxon>Chordata</taxon>
        <taxon>Craniata</taxon>
        <taxon>Vertebrata</taxon>
        <taxon>Euteleostomi</taxon>
        <taxon>Actinopterygii</taxon>
        <taxon>Neopterygii</taxon>
        <taxon>Teleostei</taxon>
        <taxon>Ostariophysi</taxon>
        <taxon>Cypriniformes</taxon>
        <taxon>Cyprinidae</taxon>
        <taxon>Cyprininae</taxon>
        <taxon>Sinocyclocheilus</taxon>
    </lineage>
</organism>
<dbReference type="InterPro" id="IPR000225">
    <property type="entry name" value="Armadillo"/>
</dbReference>
<feature type="compositionally biased region" description="Polar residues" evidence="2">
    <location>
        <begin position="385"/>
        <end position="413"/>
    </location>
</feature>
<proteinExistence type="predicted"/>
<evidence type="ECO:0000256" key="1">
    <source>
        <dbReference type="PROSITE-ProRule" id="PRU00259"/>
    </source>
</evidence>
<protein>
    <submittedName>
        <fullName evidence="3">Armadillo repeat-containing protein 4-like</fullName>
    </submittedName>
</protein>
<reference evidence="3" key="1">
    <citation type="submission" date="2025-08" db="UniProtKB">
        <authorList>
            <consortium name="Ensembl"/>
        </authorList>
    </citation>
    <scope>IDENTIFICATION</scope>
</reference>
<evidence type="ECO:0000256" key="2">
    <source>
        <dbReference type="SAM" id="MobiDB-lite"/>
    </source>
</evidence>